<protein>
    <submittedName>
        <fullName evidence="3">9172_t:CDS:1</fullName>
    </submittedName>
</protein>
<dbReference type="Pfam" id="PF02752">
    <property type="entry name" value="Arrestin_C"/>
    <property type="match status" value="1"/>
</dbReference>
<feature type="domain" description="Arrestin-like N-terminal" evidence="1">
    <location>
        <begin position="35"/>
        <end position="160"/>
    </location>
</feature>
<keyword evidence="4" id="KW-1185">Reference proteome</keyword>
<evidence type="ECO:0000313" key="3">
    <source>
        <dbReference type="EMBL" id="CAG8451040.1"/>
    </source>
</evidence>
<organism evidence="3 4">
    <name type="scientific">Funneliformis caledonium</name>
    <dbReference type="NCBI Taxonomy" id="1117310"/>
    <lineage>
        <taxon>Eukaryota</taxon>
        <taxon>Fungi</taxon>
        <taxon>Fungi incertae sedis</taxon>
        <taxon>Mucoromycota</taxon>
        <taxon>Glomeromycotina</taxon>
        <taxon>Glomeromycetes</taxon>
        <taxon>Glomerales</taxon>
        <taxon>Glomeraceae</taxon>
        <taxon>Funneliformis</taxon>
    </lineage>
</organism>
<dbReference type="InterPro" id="IPR014752">
    <property type="entry name" value="Arrestin-like_C"/>
</dbReference>
<evidence type="ECO:0000259" key="2">
    <source>
        <dbReference type="Pfam" id="PF02752"/>
    </source>
</evidence>
<dbReference type="InterPro" id="IPR011021">
    <property type="entry name" value="Arrestin-like_N"/>
</dbReference>
<proteinExistence type="predicted"/>
<dbReference type="EMBL" id="CAJVPQ010000150">
    <property type="protein sequence ID" value="CAG8451040.1"/>
    <property type="molecule type" value="Genomic_DNA"/>
</dbReference>
<evidence type="ECO:0000259" key="1">
    <source>
        <dbReference type="Pfam" id="PF00339"/>
    </source>
</evidence>
<dbReference type="PANTHER" id="PTHR11188:SF83">
    <property type="entry name" value="ARRESTIN C-TERMINAL-LIKE DOMAIN-CONTAINING PROTEIN"/>
    <property type="match status" value="1"/>
</dbReference>
<dbReference type="Gene3D" id="2.60.40.640">
    <property type="match status" value="1"/>
</dbReference>
<comment type="caution">
    <text evidence="3">The sequence shown here is derived from an EMBL/GenBank/DDBJ whole genome shotgun (WGS) entry which is preliminary data.</text>
</comment>
<dbReference type="InterPro" id="IPR011022">
    <property type="entry name" value="Arrestin_C-like"/>
</dbReference>
<dbReference type="GO" id="GO:0005737">
    <property type="term" value="C:cytoplasm"/>
    <property type="evidence" value="ECO:0007669"/>
    <property type="project" value="TreeGrafter"/>
</dbReference>
<dbReference type="Proteomes" id="UP000789570">
    <property type="component" value="Unassembled WGS sequence"/>
</dbReference>
<dbReference type="Pfam" id="PF00339">
    <property type="entry name" value="Arrestin_N"/>
    <property type="match status" value="1"/>
</dbReference>
<sequence>MSFNDSNKQSNKVFLDFSPKKISYQQGYLGIEPSRVSGVLKINYPSTKPLIAKAIEIIFSGKEEIIWTEYQPNARGYTTSVVHSEQDEFAREEKLIWRAEKNQKDFSEKDPYEKLNQLDLPFSFKLENNLPSSNLIEYDDGLGRIYYRIVVVIYRKSNILKLQGKKKVIKFTIPITRYAKIPYKPEAIEWNAFRKDSVSYDVKIGCTIFDKGETIIFPIKLILHNPNVKIKKVGAGIKQYTRLWNGGSPVKSEKKYLASKEVEGDKINMVVDSGNEYYVEMEVTIPNNDSTKYSTSRSLITICHQIKVKIRLVAEEDILLERKVNIIKLMKK</sequence>
<name>A0A9N8VHL6_9GLOM</name>
<reference evidence="3" key="1">
    <citation type="submission" date="2021-06" db="EMBL/GenBank/DDBJ databases">
        <authorList>
            <person name="Kallberg Y."/>
            <person name="Tangrot J."/>
            <person name="Rosling A."/>
        </authorList>
    </citation>
    <scope>NUCLEOTIDE SEQUENCE</scope>
    <source>
        <strain evidence="3">UK204</strain>
    </source>
</reference>
<feature type="domain" description="Arrestin C-terminal-like" evidence="2">
    <location>
        <begin position="195"/>
        <end position="321"/>
    </location>
</feature>
<dbReference type="AlphaFoldDB" id="A0A9N8VHL6"/>
<gene>
    <name evidence="3" type="ORF">FCALED_LOCUS1231</name>
</gene>
<dbReference type="GO" id="GO:0015031">
    <property type="term" value="P:protein transport"/>
    <property type="evidence" value="ECO:0007669"/>
    <property type="project" value="TreeGrafter"/>
</dbReference>
<dbReference type="PANTHER" id="PTHR11188">
    <property type="entry name" value="ARRESTIN DOMAIN CONTAINING PROTEIN"/>
    <property type="match status" value="1"/>
</dbReference>
<dbReference type="InterPro" id="IPR050357">
    <property type="entry name" value="Arrestin_domain-protein"/>
</dbReference>
<accession>A0A9N8VHL6</accession>
<dbReference type="OrthoDB" id="2326357at2759"/>
<evidence type="ECO:0000313" key="4">
    <source>
        <dbReference type="Proteomes" id="UP000789570"/>
    </source>
</evidence>